<feature type="domain" description="SWIM-type" evidence="3">
    <location>
        <begin position="54"/>
        <end position="94"/>
    </location>
</feature>
<dbReference type="PROSITE" id="PS50966">
    <property type="entry name" value="ZF_SWIM"/>
    <property type="match status" value="1"/>
</dbReference>
<dbReference type="Pfam" id="PF08455">
    <property type="entry name" value="SNF2_assoc"/>
    <property type="match status" value="1"/>
</dbReference>
<evidence type="ECO:0000256" key="2">
    <source>
        <dbReference type="PROSITE-ProRule" id="PRU00325"/>
    </source>
</evidence>
<evidence type="ECO:0000259" key="5">
    <source>
        <dbReference type="PROSITE" id="PS51194"/>
    </source>
</evidence>
<dbReference type="Proteomes" id="UP000244240">
    <property type="component" value="Unassembled WGS sequence"/>
</dbReference>
<dbReference type="InterPro" id="IPR049730">
    <property type="entry name" value="SNF2/RAD54-like_C"/>
</dbReference>
<evidence type="ECO:0000313" key="7">
    <source>
        <dbReference type="Proteomes" id="UP000244240"/>
    </source>
</evidence>
<evidence type="ECO:0000259" key="3">
    <source>
        <dbReference type="PROSITE" id="PS50966"/>
    </source>
</evidence>
<dbReference type="RefSeq" id="WP_170109549.1">
    <property type="nucleotide sequence ID" value="NZ_QBKR01000008.1"/>
</dbReference>
<dbReference type="PROSITE" id="PS51194">
    <property type="entry name" value="HELICASE_CTER"/>
    <property type="match status" value="1"/>
</dbReference>
<dbReference type="SUPFAM" id="SSF52540">
    <property type="entry name" value="P-loop containing nucleoside triphosphate hydrolases"/>
    <property type="match status" value="2"/>
</dbReference>
<feature type="domain" description="Helicase ATP-binding" evidence="4">
    <location>
        <begin position="648"/>
        <end position="818"/>
    </location>
</feature>
<dbReference type="GO" id="GO:0004386">
    <property type="term" value="F:helicase activity"/>
    <property type="evidence" value="ECO:0007669"/>
    <property type="project" value="UniProtKB-KW"/>
</dbReference>
<dbReference type="PANTHER" id="PTHR10799">
    <property type="entry name" value="SNF2/RAD54 HELICASE FAMILY"/>
    <property type="match status" value="1"/>
</dbReference>
<evidence type="ECO:0000313" key="6">
    <source>
        <dbReference type="EMBL" id="PTX60780.1"/>
    </source>
</evidence>
<dbReference type="Pfam" id="PF00271">
    <property type="entry name" value="Helicase_C"/>
    <property type="match status" value="1"/>
</dbReference>
<dbReference type="InterPro" id="IPR013663">
    <property type="entry name" value="Helicase_SWF/SNF/SWI_bac"/>
</dbReference>
<dbReference type="InterPro" id="IPR001650">
    <property type="entry name" value="Helicase_C-like"/>
</dbReference>
<dbReference type="SMART" id="SM00487">
    <property type="entry name" value="DEXDc"/>
    <property type="match status" value="1"/>
</dbReference>
<keyword evidence="1" id="KW-0378">Hydrolase</keyword>
<keyword evidence="2" id="KW-0479">Metal-binding</keyword>
<dbReference type="InterPro" id="IPR014001">
    <property type="entry name" value="Helicase_ATP-bd"/>
</dbReference>
<sequence length="1096" mass="124819">MSLVISLGQIQSLCSSGETYMRGMRYMKNGRVKEAAFDPSVPVWRAFVEGMYTYEVNIYTDPRGGLEDAECACPAFSSYDGYCKHIVALLLHLRESGQEREGSAPVAAASLEQNEHQRAVRDILDLFQQGPSGAVSASPVELLGVEYELGLIPSRGGREDGWLTVRLKVGSKRRYVVKNIRDFLASFEERQPLFFTKNFTYDPTQHQPAPKDEAMLAFLSGISRSEQLYSRILTPWGDDGRGNERTLVVPPDRIGEFLRLLPEGRFVLEHDGNRYTELPVMENRFPVAFSLNEKGESLVLQLEKEGGKQEPTLLSGDGYCFDSGTIYRLNQVQREMILPLYRRIRRLPGKKLLIFRKAGEAFASVIFPALKKEGCLRVDGRVSQRMVQHPLQAEIRLDRRMVEETGDQLTATLRYTYGEITVDPLSSGDEQGRDGVVLIRDMEKEQRIMNIFEESNFQFNGRELHLDDEEDLCRFLYEKIPQLEELAEVYATAAVRNLLVEPGHRPVSRIDVDAASDWLEVQFDLPDVEERELENLLRALVERKRYYRLPDGAFLPLGDSKTEAIRSLLEEEGNNRPVIDGSKLKLPATRALQLEEMLEEKGGSVKRGQRFRRLVRNLRDPENLEFSPPASLEPILRDYQRFGFQWMKTLAHYRFGGILADDMGLGKTIQALAFIVSELKKDASEDSPKTPTRSPALVVAPASLIYNWERECTRFAPRLKTAVIAGSRREREQRMNDLTGVDVLITSYPLLRRDVQWYEPHVFRTLILDEAQNFKNQRSRTAQAVRCLRSQTRFALSGTPIENSLDELGSICDVVLPGLFPGRPALRGLSTEQVARRIRPFILRRLKRDVLDELPEKTESIHLSELTDKQKELYLATLRKIRKDTRQALITDGFQKSRMKILAGLTRLRQICCHPSLYLENYTDGSGKFDQLLETLEERLKNDCRILVFSQFTSMLALIRDALDRRGISYHYLDGSTPGKERLEMAHRFNAGEKDLFLISLKAGGTGLNLTGADTVILCDLWWNPAVEQQAADRAHRIGQKKAVDVLKLIARGTIEEKIHELQQKKQALVEQVIQPGEPMLSSLSEKEIREILGLE</sequence>
<dbReference type="GO" id="GO:0008270">
    <property type="term" value="F:zinc ion binding"/>
    <property type="evidence" value="ECO:0007669"/>
    <property type="project" value="UniProtKB-KW"/>
</dbReference>
<organism evidence="6 7">
    <name type="scientific">Melghirimyces profundicolus</name>
    <dbReference type="NCBI Taxonomy" id="1242148"/>
    <lineage>
        <taxon>Bacteria</taxon>
        <taxon>Bacillati</taxon>
        <taxon>Bacillota</taxon>
        <taxon>Bacilli</taxon>
        <taxon>Bacillales</taxon>
        <taxon>Thermoactinomycetaceae</taxon>
        <taxon>Melghirimyces</taxon>
    </lineage>
</organism>
<dbReference type="Gene3D" id="3.40.50.10810">
    <property type="entry name" value="Tandem AAA-ATPase domain"/>
    <property type="match status" value="1"/>
</dbReference>
<keyword evidence="7" id="KW-1185">Reference proteome</keyword>
<keyword evidence="6" id="KW-0347">Helicase</keyword>
<dbReference type="CDD" id="cd18793">
    <property type="entry name" value="SF2_C_SNF"/>
    <property type="match status" value="1"/>
</dbReference>
<evidence type="ECO:0000259" key="4">
    <source>
        <dbReference type="PROSITE" id="PS51192"/>
    </source>
</evidence>
<keyword evidence="6" id="KW-0547">Nucleotide-binding</keyword>
<keyword evidence="6" id="KW-0067">ATP-binding</keyword>
<dbReference type="AlphaFoldDB" id="A0A2T6BXH9"/>
<accession>A0A2T6BXH9</accession>
<dbReference type="GO" id="GO:0016787">
    <property type="term" value="F:hydrolase activity"/>
    <property type="evidence" value="ECO:0007669"/>
    <property type="project" value="UniProtKB-KW"/>
</dbReference>
<dbReference type="Pfam" id="PF00176">
    <property type="entry name" value="SNF2-rel_dom"/>
    <property type="match status" value="1"/>
</dbReference>
<reference evidence="6 7" key="1">
    <citation type="submission" date="2018-04" db="EMBL/GenBank/DDBJ databases">
        <title>Genomic Encyclopedia of Archaeal and Bacterial Type Strains, Phase II (KMG-II): from individual species to whole genera.</title>
        <authorList>
            <person name="Goeker M."/>
        </authorList>
    </citation>
    <scope>NUCLEOTIDE SEQUENCE [LARGE SCALE GENOMIC DNA]</scope>
    <source>
        <strain evidence="6 7">DSM 45787</strain>
    </source>
</reference>
<evidence type="ECO:0000256" key="1">
    <source>
        <dbReference type="ARBA" id="ARBA00022801"/>
    </source>
</evidence>
<protein>
    <submittedName>
        <fullName evidence="6">SNF2 family DNA or RNA helicase</fullName>
    </submittedName>
</protein>
<gene>
    <name evidence="6" type="ORF">C8P63_10890</name>
</gene>
<dbReference type="GO" id="GO:0005524">
    <property type="term" value="F:ATP binding"/>
    <property type="evidence" value="ECO:0007669"/>
    <property type="project" value="InterPro"/>
</dbReference>
<keyword evidence="2" id="KW-0862">Zinc</keyword>
<dbReference type="InterPro" id="IPR038718">
    <property type="entry name" value="SNF2-like_sf"/>
</dbReference>
<feature type="domain" description="Helicase C-terminal" evidence="5">
    <location>
        <begin position="928"/>
        <end position="1085"/>
    </location>
</feature>
<proteinExistence type="predicted"/>
<dbReference type="Pfam" id="PF04434">
    <property type="entry name" value="SWIM"/>
    <property type="match status" value="1"/>
</dbReference>
<comment type="caution">
    <text evidence="6">The sequence shown here is derived from an EMBL/GenBank/DDBJ whole genome shotgun (WGS) entry which is preliminary data.</text>
</comment>
<dbReference type="EMBL" id="QBKR01000008">
    <property type="protein sequence ID" value="PTX60780.1"/>
    <property type="molecule type" value="Genomic_DNA"/>
</dbReference>
<dbReference type="InterPro" id="IPR007527">
    <property type="entry name" value="Znf_SWIM"/>
</dbReference>
<dbReference type="SMART" id="SM00490">
    <property type="entry name" value="HELICc"/>
    <property type="match status" value="1"/>
</dbReference>
<keyword evidence="2" id="KW-0863">Zinc-finger</keyword>
<dbReference type="FunFam" id="3.40.50.300:FF:000533">
    <property type="entry name" value="Helicase, Snf2 family"/>
    <property type="match status" value="1"/>
</dbReference>
<dbReference type="InterPro" id="IPR000330">
    <property type="entry name" value="SNF2_N"/>
</dbReference>
<name>A0A2T6BXH9_9BACL</name>
<dbReference type="InterPro" id="IPR027417">
    <property type="entry name" value="P-loop_NTPase"/>
</dbReference>
<dbReference type="Gene3D" id="3.40.50.300">
    <property type="entry name" value="P-loop containing nucleotide triphosphate hydrolases"/>
    <property type="match status" value="1"/>
</dbReference>
<dbReference type="PROSITE" id="PS51192">
    <property type="entry name" value="HELICASE_ATP_BIND_1"/>
    <property type="match status" value="1"/>
</dbReference>